<name>A0A1K0JET7_CUPNE</name>
<gene>
    <name evidence="1" type="ORF">CNECB9_400001</name>
</gene>
<protein>
    <submittedName>
        <fullName evidence="1">Uncharacterized protein</fullName>
    </submittedName>
</protein>
<sequence>MVWRIWHWPKSNCWRCRGAVRPERTKSARKGAKREKNRIESVYLSRIAKTAVIGLCDLKSKPH</sequence>
<evidence type="ECO:0000313" key="1">
    <source>
        <dbReference type="EMBL" id="SCU80597.1"/>
    </source>
</evidence>
<proteinExistence type="predicted"/>
<dbReference type="EMBL" id="FMSH01000335">
    <property type="protein sequence ID" value="SCU80597.1"/>
    <property type="molecule type" value="Genomic_DNA"/>
</dbReference>
<dbReference type="AlphaFoldDB" id="A0A1K0JET7"/>
<reference evidence="1" key="1">
    <citation type="submission" date="2016-09" db="EMBL/GenBank/DDBJ databases">
        <authorList>
            <person name="Capua I."/>
            <person name="De Benedictis P."/>
            <person name="Joannis T."/>
            <person name="Lombin L.H."/>
            <person name="Cattoli G."/>
        </authorList>
    </citation>
    <scope>NUCLEOTIDE SEQUENCE</scope>
    <source>
        <strain evidence="1">B9</strain>
    </source>
</reference>
<organism evidence="1">
    <name type="scientific">Cupriavidus necator</name>
    <name type="common">Alcaligenes eutrophus</name>
    <name type="synonym">Ralstonia eutropha</name>
    <dbReference type="NCBI Taxonomy" id="106590"/>
    <lineage>
        <taxon>Bacteria</taxon>
        <taxon>Pseudomonadati</taxon>
        <taxon>Pseudomonadota</taxon>
        <taxon>Betaproteobacteria</taxon>
        <taxon>Burkholderiales</taxon>
        <taxon>Burkholderiaceae</taxon>
        <taxon>Cupriavidus</taxon>
    </lineage>
</organism>
<accession>A0A1K0JET7</accession>